<dbReference type="EMBL" id="JAPDHZ010000002">
    <property type="protein sequence ID" value="MDG0791345.1"/>
    <property type="molecule type" value="Genomic_DNA"/>
</dbReference>
<sequence>MIRWMDAVRSPADSMSEARASWMASSALTKSCSDIWMLSKSPSSISIYNSARDERDLPISRSIFADPLRLICTPMMYSGLSTSRNTSSRRGSRRREAVFSARIRRALPPEAYPSGRDAGGWACRLPSREARDSSAESEARSASNGTKRRTGSRPQRCLRKRR</sequence>
<comment type="caution">
    <text evidence="2">The sequence shown here is derived from an EMBL/GenBank/DDBJ whole genome shotgun (WGS) entry which is preliminary data.</text>
</comment>
<accession>A0A9X4QMV3</accession>
<evidence type="ECO:0000313" key="2">
    <source>
        <dbReference type="EMBL" id="MDG0791345.1"/>
    </source>
</evidence>
<feature type="compositionally biased region" description="Low complexity" evidence="1">
    <location>
        <begin position="80"/>
        <end position="89"/>
    </location>
</feature>
<feature type="region of interest" description="Disordered" evidence="1">
    <location>
        <begin position="80"/>
        <end position="162"/>
    </location>
</feature>
<feature type="compositionally biased region" description="Basic and acidic residues" evidence="1">
    <location>
        <begin position="126"/>
        <end position="139"/>
    </location>
</feature>
<keyword evidence="3" id="KW-1185">Reference proteome</keyword>
<protein>
    <submittedName>
        <fullName evidence="2">Uncharacterized protein</fullName>
    </submittedName>
</protein>
<feature type="compositionally biased region" description="Basic residues" evidence="1">
    <location>
        <begin position="146"/>
        <end position="162"/>
    </location>
</feature>
<dbReference type="Proteomes" id="UP001153387">
    <property type="component" value="Unassembled WGS sequence"/>
</dbReference>
<name>A0A9X4QMV3_9BACL</name>
<evidence type="ECO:0000256" key="1">
    <source>
        <dbReference type="SAM" id="MobiDB-lite"/>
    </source>
</evidence>
<gene>
    <name evidence="2" type="ORF">OMP38_11050</name>
</gene>
<proteinExistence type="predicted"/>
<reference evidence="2 3" key="1">
    <citation type="submission" date="2022-10" db="EMBL/GenBank/DDBJ databases">
        <title>Comparative genomic analysis of Cohnella hashimotonis sp. nov., isolated from the International Space Station.</title>
        <authorList>
            <person name="Simpson A."/>
            <person name="Venkateswaran K."/>
        </authorList>
    </citation>
    <scope>NUCLEOTIDE SEQUENCE [LARGE SCALE GENOMIC DNA]</scope>
    <source>
        <strain evidence="2 3">DSM 18997</strain>
    </source>
</reference>
<evidence type="ECO:0000313" key="3">
    <source>
        <dbReference type="Proteomes" id="UP001153387"/>
    </source>
</evidence>
<organism evidence="2 3">
    <name type="scientific">Cohnella ginsengisoli</name>
    <dbReference type="NCBI Taxonomy" id="425004"/>
    <lineage>
        <taxon>Bacteria</taxon>
        <taxon>Bacillati</taxon>
        <taxon>Bacillota</taxon>
        <taxon>Bacilli</taxon>
        <taxon>Bacillales</taxon>
        <taxon>Paenibacillaceae</taxon>
        <taxon>Cohnella</taxon>
    </lineage>
</organism>
<dbReference type="RefSeq" id="WP_277565103.1">
    <property type="nucleotide sequence ID" value="NZ_JAPDHZ010000002.1"/>
</dbReference>
<dbReference type="AlphaFoldDB" id="A0A9X4QMV3"/>